<evidence type="ECO:0000256" key="1">
    <source>
        <dbReference type="SAM" id="Phobius"/>
    </source>
</evidence>
<evidence type="ECO:0000313" key="3">
    <source>
        <dbReference type="Proteomes" id="UP001220228"/>
    </source>
</evidence>
<feature type="transmembrane region" description="Helical" evidence="1">
    <location>
        <begin position="124"/>
        <end position="144"/>
    </location>
</feature>
<dbReference type="EMBL" id="CP120687">
    <property type="protein sequence ID" value="WFB39563.1"/>
    <property type="molecule type" value="Genomic_DNA"/>
</dbReference>
<sequence>MHDLVKLVCLDLSSLYGSKRLYFWATLNSIVIYFIIFLNGNLAMPFAGGTIGASIGILMMPFVVADRHGLEKVYTMLPVRRQTIVASHYLFGLIMMVLIDLSNILTIGIGLFARSNPVRDFQDVGWLMLIGTAFIILQITLSFPMMIGMGFQRAPLAAYLPMVFVLVVAVFLDKSLNFTLDSLRPWLGLIALALILLFALSWWLSIQLYQKREF</sequence>
<accession>A0ABY8DX41</accession>
<gene>
    <name evidence="2" type="ORF">LHUE1_000290</name>
</gene>
<feature type="transmembrane region" description="Helical" evidence="1">
    <location>
        <begin position="184"/>
        <end position="204"/>
    </location>
</feature>
<feature type="transmembrane region" description="Helical" evidence="1">
    <location>
        <begin position="46"/>
        <end position="65"/>
    </location>
</feature>
<keyword evidence="1" id="KW-0472">Membrane</keyword>
<protein>
    <submittedName>
        <fullName evidence="2">ABC-2 transporter permease</fullName>
    </submittedName>
</protein>
<keyword evidence="3" id="KW-1185">Reference proteome</keyword>
<dbReference type="Pfam" id="PF13346">
    <property type="entry name" value="ABC2_membrane_5"/>
    <property type="match status" value="1"/>
</dbReference>
<keyword evidence="1" id="KW-1133">Transmembrane helix</keyword>
<dbReference type="Proteomes" id="UP001220228">
    <property type="component" value="Chromosome"/>
</dbReference>
<keyword evidence="1" id="KW-0812">Transmembrane</keyword>
<proteinExistence type="predicted"/>
<feature type="transmembrane region" description="Helical" evidence="1">
    <location>
        <begin position="156"/>
        <end position="172"/>
    </location>
</feature>
<dbReference type="InterPro" id="IPR025699">
    <property type="entry name" value="ABC2_memb-like"/>
</dbReference>
<reference evidence="2 3" key="1">
    <citation type="submission" date="2023-03" db="EMBL/GenBank/DDBJ databases">
        <authorList>
            <person name="Ruckert-Reed C."/>
        </authorList>
    </citation>
    <scope>NUCLEOTIDE SEQUENCE [LARGE SCALE GENOMIC DNA]</scope>
    <source>
        <strain evidence="2 3">DSM 115425</strain>
    </source>
</reference>
<feature type="transmembrane region" description="Helical" evidence="1">
    <location>
        <begin position="21"/>
        <end position="40"/>
    </location>
</feature>
<evidence type="ECO:0000313" key="2">
    <source>
        <dbReference type="EMBL" id="WFB39563.1"/>
    </source>
</evidence>
<name>A0ABY8DX41_9LACO</name>
<dbReference type="RefSeq" id="WP_049169168.1">
    <property type="nucleotide sequence ID" value="NZ_CP120687.1"/>
</dbReference>
<organism evidence="2 3">
    <name type="scientific">Lacticaseibacillus huelsenbergensis</name>
    <dbReference type="NCBI Taxonomy" id="3035291"/>
    <lineage>
        <taxon>Bacteria</taxon>
        <taxon>Bacillati</taxon>
        <taxon>Bacillota</taxon>
        <taxon>Bacilli</taxon>
        <taxon>Lactobacillales</taxon>
        <taxon>Lactobacillaceae</taxon>
        <taxon>Lacticaseibacillus</taxon>
    </lineage>
</organism>
<feature type="transmembrane region" description="Helical" evidence="1">
    <location>
        <begin position="86"/>
        <end position="112"/>
    </location>
</feature>